<reference evidence="1" key="1">
    <citation type="submission" date="2023-05" db="EMBL/GenBank/DDBJ databases">
        <authorList>
            <consortium name="ELIXIR-Norway"/>
        </authorList>
    </citation>
    <scope>NUCLEOTIDE SEQUENCE</scope>
</reference>
<evidence type="ECO:0000313" key="2">
    <source>
        <dbReference type="Proteomes" id="UP001162501"/>
    </source>
</evidence>
<gene>
    <name evidence="1" type="ORF">MRATA1EN3_LOCUS19693</name>
</gene>
<proteinExistence type="predicted"/>
<organism evidence="1 2">
    <name type="scientific">Rangifer tarandus platyrhynchus</name>
    <name type="common">Svalbard reindeer</name>
    <dbReference type="NCBI Taxonomy" id="3082113"/>
    <lineage>
        <taxon>Eukaryota</taxon>
        <taxon>Metazoa</taxon>
        <taxon>Chordata</taxon>
        <taxon>Craniata</taxon>
        <taxon>Vertebrata</taxon>
        <taxon>Euteleostomi</taxon>
        <taxon>Mammalia</taxon>
        <taxon>Eutheria</taxon>
        <taxon>Laurasiatheria</taxon>
        <taxon>Artiodactyla</taxon>
        <taxon>Ruminantia</taxon>
        <taxon>Pecora</taxon>
        <taxon>Cervidae</taxon>
        <taxon>Odocoileinae</taxon>
        <taxon>Rangifer</taxon>
    </lineage>
</organism>
<evidence type="ECO:0000313" key="1">
    <source>
        <dbReference type="EMBL" id="CAI9708480.1"/>
    </source>
</evidence>
<name>A0ACB0F6A3_RANTA</name>
<protein>
    <submittedName>
        <fullName evidence="1">Uncharacterized protein</fullName>
    </submittedName>
</protein>
<dbReference type="Proteomes" id="UP001162501">
    <property type="component" value="Chromosome 33"/>
</dbReference>
<dbReference type="EMBL" id="OX596117">
    <property type="protein sequence ID" value="CAI9708480.1"/>
    <property type="molecule type" value="Genomic_DNA"/>
</dbReference>
<accession>A0ACB0F6A3</accession>
<sequence length="170" mass="18222">MSSPRSPQRSLQPPAPRSPPCWTVLDVSQSGPIAPLPLTTPPPPPVRLRRQTGPRTPEEAPLQPKAGVSPEPGAGSPKPAQLSCFCGHGRKGKASSLSSLSVRSARGYRCLGQVDAFPLFWPQRENAEHPRLPEAQGPPTSLREAERHCCPAEQLHAERSLTGTSSIHIS</sequence>